<dbReference type="NCBIfam" id="TIGR00121">
    <property type="entry name" value="birA_ligase"/>
    <property type="match status" value="1"/>
</dbReference>
<protein>
    <recommendedName>
        <fullName evidence="5">biotin--[biotin carboxyl-carrier protein] ligase</fullName>
        <ecNumber evidence="5">6.3.4.15</ecNumber>
    </recommendedName>
</protein>
<evidence type="ECO:0000256" key="5">
    <source>
        <dbReference type="ARBA" id="ARBA00024227"/>
    </source>
</evidence>
<gene>
    <name evidence="8" type="ORF">IPJ38_06655</name>
</gene>
<dbReference type="SUPFAM" id="SSF55681">
    <property type="entry name" value="Class II aaRS and biotin synthetases"/>
    <property type="match status" value="1"/>
</dbReference>
<dbReference type="Pfam" id="PF02237">
    <property type="entry name" value="BPL_C"/>
    <property type="match status" value="1"/>
</dbReference>
<dbReference type="AlphaFoldDB" id="A0A935JVZ5"/>
<proteinExistence type="predicted"/>
<dbReference type="InterPro" id="IPR003142">
    <property type="entry name" value="BPL_C"/>
</dbReference>
<dbReference type="Gene3D" id="3.30.930.10">
    <property type="entry name" value="Bira Bifunctional Protein, Domain 2"/>
    <property type="match status" value="1"/>
</dbReference>
<dbReference type="PANTHER" id="PTHR12835:SF5">
    <property type="entry name" value="BIOTIN--PROTEIN LIGASE"/>
    <property type="match status" value="1"/>
</dbReference>
<dbReference type="EMBL" id="JADJMS010000013">
    <property type="protein sequence ID" value="MBK7414833.1"/>
    <property type="molecule type" value="Genomic_DNA"/>
</dbReference>
<name>A0A935JVZ5_9RHOO</name>
<organism evidence="8 9">
    <name type="scientific">Candidatus Dechloromonas phosphorivorans</name>
    <dbReference type="NCBI Taxonomy" id="2899244"/>
    <lineage>
        <taxon>Bacteria</taxon>
        <taxon>Pseudomonadati</taxon>
        <taxon>Pseudomonadota</taxon>
        <taxon>Betaproteobacteria</taxon>
        <taxon>Rhodocyclales</taxon>
        <taxon>Azonexaceae</taxon>
        <taxon>Dechloromonas</taxon>
    </lineage>
</organism>
<dbReference type="PROSITE" id="PS51733">
    <property type="entry name" value="BPL_LPL_CATALYTIC"/>
    <property type="match status" value="1"/>
</dbReference>
<dbReference type="SUPFAM" id="SSF50037">
    <property type="entry name" value="C-terminal domain of transcriptional repressors"/>
    <property type="match status" value="1"/>
</dbReference>
<dbReference type="Gene3D" id="2.30.30.100">
    <property type="match status" value="1"/>
</dbReference>
<reference evidence="8 9" key="1">
    <citation type="submission" date="2020-10" db="EMBL/GenBank/DDBJ databases">
        <title>Connecting structure to function with the recovery of over 1000 high-quality activated sludge metagenome-assembled genomes encoding full-length rRNA genes using long-read sequencing.</title>
        <authorList>
            <person name="Singleton C.M."/>
            <person name="Petriglieri F."/>
            <person name="Kristensen J.M."/>
            <person name="Kirkegaard R.H."/>
            <person name="Michaelsen T.Y."/>
            <person name="Andersen M.H."/>
            <person name="Karst S.M."/>
            <person name="Dueholm M.S."/>
            <person name="Nielsen P.H."/>
            <person name="Albertsen M."/>
        </authorList>
    </citation>
    <scope>NUCLEOTIDE SEQUENCE [LARGE SCALE GENOMIC DNA]</scope>
    <source>
        <strain evidence="8">EsbW_18-Q3-R4-48_BATAC.463</strain>
    </source>
</reference>
<dbReference type="InterPro" id="IPR045864">
    <property type="entry name" value="aa-tRNA-synth_II/BPL/LPL"/>
</dbReference>
<evidence type="ECO:0000256" key="3">
    <source>
        <dbReference type="ARBA" id="ARBA00022840"/>
    </source>
</evidence>
<evidence type="ECO:0000313" key="9">
    <source>
        <dbReference type="Proteomes" id="UP000739411"/>
    </source>
</evidence>
<evidence type="ECO:0000256" key="6">
    <source>
        <dbReference type="ARBA" id="ARBA00047846"/>
    </source>
</evidence>
<comment type="caution">
    <text evidence="8">The sequence shown here is derived from an EMBL/GenBank/DDBJ whole genome shotgun (WGS) entry which is preliminary data.</text>
</comment>
<dbReference type="InterPro" id="IPR004143">
    <property type="entry name" value="BPL_LPL_catalytic"/>
</dbReference>
<keyword evidence="3" id="KW-0067">ATP-binding</keyword>
<feature type="domain" description="BPL/LPL catalytic" evidence="7">
    <location>
        <begin position="17"/>
        <end position="197"/>
    </location>
</feature>
<keyword evidence="2" id="KW-0547">Nucleotide-binding</keyword>
<evidence type="ECO:0000256" key="4">
    <source>
        <dbReference type="ARBA" id="ARBA00023267"/>
    </source>
</evidence>
<evidence type="ECO:0000259" key="7">
    <source>
        <dbReference type="PROSITE" id="PS51733"/>
    </source>
</evidence>
<dbReference type="InterPro" id="IPR004408">
    <property type="entry name" value="Biotin_CoA_COase_ligase"/>
</dbReference>
<dbReference type="InterPro" id="IPR008988">
    <property type="entry name" value="Transcriptional_repressor_C"/>
</dbReference>
<evidence type="ECO:0000256" key="1">
    <source>
        <dbReference type="ARBA" id="ARBA00022598"/>
    </source>
</evidence>
<keyword evidence="1 8" id="KW-0436">Ligase</keyword>
<comment type="catalytic activity">
    <reaction evidence="6">
        <text>biotin + L-lysyl-[protein] + ATP = N(6)-biotinyl-L-lysyl-[protein] + AMP + diphosphate + H(+)</text>
        <dbReference type="Rhea" id="RHEA:11756"/>
        <dbReference type="Rhea" id="RHEA-COMP:9752"/>
        <dbReference type="Rhea" id="RHEA-COMP:10505"/>
        <dbReference type="ChEBI" id="CHEBI:15378"/>
        <dbReference type="ChEBI" id="CHEBI:29969"/>
        <dbReference type="ChEBI" id="CHEBI:30616"/>
        <dbReference type="ChEBI" id="CHEBI:33019"/>
        <dbReference type="ChEBI" id="CHEBI:57586"/>
        <dbReference type="ChEBI" id="CHEBI:83144"/>
        <dbReference type="ChEBI" id="CHEBI:456215"/>
        <dbReference type="EC" id="6.3.4.15"/>
    </reaction>
</comment>
<evidence type="ECO:0000313" key="8">
    <source>
        <dbReference type="EMBL" id="MBK7414833.1"/>
    </source>
</evidence>
<accession>A0A935JVZ5</accession>
<dbReference type="GO" id="GO:0005737">
    <property type="term" value="C:cytoplasm"/>
    <property type="evidence" value="ECO:0007669"/>
    <property type="project" value="TreeGrafter"/>
</dbReference>
<dbReference type="PANTHER" id="PTHR12835">
    <property type="entry name" value="BIOTIN PROTEIN LIGASE"/>
    <property type="match status" value="1"/>
</dbReference>
<keyword evidence="4" id="KW-0092">Biotin</keyword>
<dbReference type="Proteomes" id="UP000739411">
    <property type="component" value="Unassembled WGS sequence"/>
</dbReference>
<dbReference type="GO" id="GO:0005524">
    <property type="term" value="F:ATP binding"/>
    <property type="evidence" value="ECO:0007669"/>
    <property type="project" value="UniProtKB-KW"/>
</dbReference>
<sequence length="272" mass="28865">MTLIDPALLKTRLGVLAGRFDVDSLAECDSTSSELLRRAERGAPAGTVIVADQQSAGRGRRGRQWFSAPEAGLTFSLLWRFNGPASQLAGLSLAVGVGLARGLEGLGAQGVCLKWPNDILLRQGDGFAKLAGILIELASDRRGTQVVIGIGINLQKPAGDLPQPAAGLNQAFDVLPERHELLAAVLVAVGEALESVTVDGFFGLKNEWQVRHAWQDQPVQLLADEATPLLGICLGVDNDGALLLETESGIQRILSGDVSLRRIASTPEVRRL</sequence>
<dbReference type="GO" id="GO:0004077">
    <property type="term" value="F:biotin--[biotin carboxyl-carrier protein] ligase activity"/>
    <property type="evidence" value="ECO:0007669"/>
    <property type="project" value="UniProtKB-EC"/>
</dbReference>
<dbReference type="EC" id="6.3.4.15" evidence="5"/>
<dbReference type="Pfam" id="PF03099">
    <property type="entry name" value="BPL_LplA_LipB"/>
    <property type="match status" value="1"/>
</dbReference>
<dbReference type="CDD" id="cd16442">
    <property type="entry name" value="BPL"/>
    <property type="match status" value="1"/>
</dbReference>
<evidence type="ECO:0000256" key="2">
    <source>
        <dbReference type="ARBA" id="ARBA00022741"/>
    </source>
</evidence>